<reference evidence="2 3" key="1">
    <citation type="journal article" date="2015" name="Nature">
        <title>rRNA introns, odd ribosomes, and small enigmatic genomes across a large radiation of phyla.</title>
        <authorList>
            <person name="Brown C.T."/>
            <person name="Hug L.A."/>
            <person name="Thomas B.C."/>
            <person name="Sharon I."/>
            <person name="Castelle C.J."/>
            <person name="Singh A."/>
            <person name="Wilkins M.J."/>
            <person name="Williams K.H."/>
            <person name="Banfield J.F."/>
        </authorList>
    </citation>
    <scope>NUCLEOTIDE SEQUENCE [LARGE SCALE GENOMIC DNA]</scope>
</reference>
<protein>
    <recommendedName>
        <fullName evidence="4">Integral membrane protein</fullName>
    </recommendedName>
</protein>
<proteinExistence type="predicted"/>
<gene>
    <name evidence="2" type="ORF">UU69_C0003G0003</name>
</gene>
<organism evidence="2 3">
    <name type="scientific">Candidatus Magasanikbacteria bacterium GW2011_GWA2_41_55</name>
    <dbReference type="NCBI Taxonomy" id="1619038"/>
    <lineage>
        <taxon>Bacteria</taxon>
        <taxon>Candidatus Magasanikiibacteriota</taxon>
    </lineage>
</organism>
<sequence length="157" mass="18199">MQALEPLIHQSPTTKKLIAVIISAFLSIFFLSRLYVYLVLGHLAPNLFVTIRGVHIHHFAYGFFILAGVGLYLLIKHPAPDSKTFYWVAWFYGLGLGLATDEFAMWFRLEDNYWVRQSYDAVIIVTLGLLNIAYFKQLLNWLKEILLTFKNWTKKGL</sequence>
<evidence type="ECO:0000313" key="3">
    <source>
        <dbReference type="Proteomes" id="UP000034299"/>
    </source>
</evidence>
<evidence type="ECO:0000256" key="1">
    <source>
        <dbReference type="SAM" id="Phobius"/>
    </source>
</evidence>
<feature type="transmembrane region" description="Helical" evidence="1">
    <location>
        <begin position="17"/>
        <end position="38"/>
    </location>
</feature>
<feature type="transmembrane region" description="Helical" evidence="1">
    <location>
        <begin position="119"/>
        <end position="135"/>
    </location>
</feature>
<name>A0A0G0YV06_9BACT</name>
<keyword evidence="1" id="KW-0812">Transmembrane</keyword>
<comment type="caution">
    <text evidence="2">The sequence shown here is derived from an EMBL/GenBank/DDBJ whole genome shotgun (WGS) entry which is preliminary data.</text>
</comment>
<dbReference type="AlphaFoldDB" id="A0A0G0YV06"/>
<feature type="transmembrane region" description="Helical" evidence="1">
    <location>
        <begin position="58"/>
        <end position="75"/>
    </location>
</feature>
<evidence type="ECO:0000313" key="2">
    <source>
        <dbReference type="EMBL" id="KKS13506.1"/>
    </source>
</evidence>
<evidence type="ECO:0008006" key="4">
    <source>
        <dbReference type="Google" id="ProtNLM"/>
    </source>
</evidence>
<keyword evidence="1" id="KW-1133">Transmembrane helix</keyword>
<accession>A0A0G0YV06</accession>
<dbReference type="Proteomes" id="UP000034299">
    <property type="component" value="Unassembled WGS sequence"/>
</dbReference>
<feature type="transmembrane region" description="Helical" evidence="1">
    <location>
        <begin position="87"/>
        <end position="107"/>
    </location>
</feature>
<keyword evidence="1" id="KW-0472">Membrane</keyword>
<dbReference type="EMBL" id="LCBP01000003">
    <property type="protein sequence ID" value="KKS13506.1"/>
    <property type="molecule type" value="Genomic_DNA"/>
</dbReference>